<dbReference type="InterPro" id="IPR050469">
    <property type="entry name" value="Diguanylate_Cyclase"/>
</dbReference>
<sequence length="261" mass="28902">MHVEQMEHWLQRRLALTRALQGACLGTGAPLGWLLILAIDGVSPLSALADQPGLFAYMFFGTCSVFAAFGWTLGRREEEEREHGLHDGLTGLYNAEYFQAALAKAARRLQRDGEPLALIIFDLDHFKRVNDQFGHRVGDTVLRRLGTVVQRVARRDEVAARIGGEEFALLMHGATEDEACQAAERLRRVIADTVYCEVDDQRHHVTASLGCAARSTWSDDLAQTLYEAADAAMYAAKHRGRNRVECASRQPSQDDPNPAAA</sequence>
<feature type="transmembrane region" description="Helical" evidence="4">
    <location>
        <begin position="54"/>
        <end position="73"/>
    </location>
</feature>
<accession>A0A363UNL0</accession>
<dbReference type="InterPro" id="IPR000160">
    <property type="entry name" value="GGDEF_dom"/>
</dbReference>
<feature type="domain" description="GGDEF" evidence="5">
    <location>
        <begin position="114"/>
        <end position="249"/>
    </location>
</feature>
<keyword evidence="4" id="KW-1133">Transmembrane helix</keyword>
<dbReference type="InterPro" id="IPR029787">
    <property type="entry name" value="Nucleotide_cyclase"/>
</dbReference>
<comment type="caution">
    <text evidence="6">The sequence shown here is derived from an EMBL/GenBank/DDBJ whole genome shotgun (WGS) entry which is preliminary data.</text>
</comment>
<evidence type="ECO:0000256" key="4">
    <source>
        <dbReference type="SAM" id="Phobius"/>
    </source>
</evidence>
<evidence type="ECO:0000256" key="3">
    <source>
        <dbReference type="ARBA" id="ARBA00034247"/>
    </source>
</evidence>
<keyword evidence="7" id="KW-1185">Reference proteome</keyword>
<evidence type="ECO:0000256" key="1">
    <source>
        <dbReference type="ARBA" id="ARBA00001946"/>
    </source>
</evidence>
<gene>
    <name evidence="6" type="ORF">DEH80_03430</name>
</gene>
<dbReference type="AlphaFoldDB" id="A0A363UNL0"/>
<evidence type="ECO:0000313" key="7">
    <source>
        <dbReference type="Proteomes" id="UP000251800"/>
    </source>
</evidence>
<dbReference type="EC" id="2.7.7.65" evidence="2"/>
<dbReference type="InterPro" id="IPR043128">
    <property type="entry name" value="Rev_trsase/Diguanyl_cyclase"/>
</dbReference>
<comment type="catalytic activity">
    <reaction evidence="3">
        <text>2 GTP = 3',3'-c-di-GMP + 2 diphosphate</text>
        <dbReference type="Rhea" id="RHEA:24898"/>
        <dbReference type="ChEBI" id="CHEBI:33019"/>
        <dbReference type="ChEBI" id="CHEBI:37565"/>
        <dbReference type="ChEBI" id="CHEBI:58805"/>
        <dbReference type="EC" id="2.7.7.65"/>
    </reaction>
</comment>
<dbReference type="NCBIfam" id="TIGR00254">
    <property type="entry name" value="GGDEF"/>
    <property type="match status" value="1"/>
</dbReference>
<dbReference type="PROSITE" id="PS50887">
    <property type="entry name" value="GGDEF"/>
    <property type="match status" value="1"/>
</dbReference>
<dbReference type="RefSeq" id="WP_109719085.1">
    <property type="nucleotide sequence ID" value="NZ_QEQK01000003.1"/>
</dbReference>
<dbReference type="Gene3D" id="3.30.70.270">
    <property type="match status" value="1"/>
</dbReference>
<dbReference type="EMBL" id="QEQK01000003">
    <property type="protein sequence ID" value="PWN57004.1"/>
    <property type="molecule type" value="Genomic_DNA"/>
</dbReference>
<dbReference type="SMART" id="SM00267">
    <property type="entry name" value="GGDEF"/>
    <property type="match status" value="1"/>
</dbReference>
<name>A0A363UNL0_9GAMM</name>
<dbReference type="SUPFAM" id="SSF55073">
    <property type="entry name" value="Nucleotide cyclase"/>
    <property type="match status" value="1"/>
</dbReference>
<dbReference type="GO" id="GO:0052621">
    <property type="term" value="F:diguanylate cyclase activity"/>
    <property type="evidence" value="ECO:0007669"/>
    <property type="project" value="UniProtKB-EC"/>
</dbReference>
<evidence type="ECO:0000313" key="6">
    <source>
        <dbReference type="EMBL" id="PWN57004.1"/>
    </source>
</evidence>
<dbReference type="Proteomes" id="UP000251800">
    <property type="component" value="Unassembled WGS sequence"/>
</dbReference>
<dbReference type="OrthoDB" id="5296913at2"/>
<dbReference type="CDD" id="cd01949">
    <property type="entry name" value="GGDEF"/>
    <property type="match status" value="1"/>
</dbReference>
<reference evidence="6 7" key="1">
    <citation type="submission" date="2018-05" db="EMBL/GenBank/DDBJ databases">
        <title>Abyssibacter profundi OUC007T gen. nov., sp. nov, a marine bacterium isolated from seawater of the Mariana Trench.</title>
        <authorList>
            <person name="Zhou S."/>
        </authorList>
    </citation>
    <scope>NUCLEOTIDE SEQUENCE [LARGE SCALE GENOMIC DNA]</scope>
    <source>
        <strain evidence="6 7">OUC007</strain>
    </source>
</reference>
<feature type="transmembrane region" description="Helical" evidence="4">
    <location>
        <begin position="20"/>
        <end position="39"/>
    </location>
</feature>
<comment type="cofactor">
    <cofactor evidence="1">
        <name>Mg(2+)</name>
        <dbReference type="ChEBI" id="CHEBI:18420"/>
    </cofactor>
</comment>
<dbReference type="PANTHER" id="PTHR45138:SF9">
    <property type="entry name" value="DIGUANYLATE CYCLASE DGCM-RELATED"/>
    <property type="match status" value="1"/>
</dbReference>
<dbReference type="Pfam" id="PF00990">
    <property type="entry name" value="GGDEF"/>
    <property type="match status" value="1"/>
</dbReference>
<dbReference type="PANTHER" id="PTHR45138">
    <property type="entry name" value="REGULATORY COMPONENTS OF SENSORY TRANSDUCTION SYSTEM"/>
    <property type="match status" value="1"/>
</dbReference>
<evidence type="ECO:0000256" key="2">
    <source>
        <dbReference type="ARBA" id="ARBA00012528"/>
    </source>
</evidence>
<evidence type="ECO:0000259" key="5">
    <source>
        <dbReference type="PROSITE" id="PS50887"/>
    </source>
</evidence>
<keyword evidence="4" id="KW-0812">Transmembrane</keyword>
<organism evidence="6 7">
    <name type="scientific">Abyssibacter profundi</name>
    <dbReference type="NCBI Taxonomy" id="2182787"/>
    <lineage>
        <taxon>Bacteria</taxon>
        <taxon>Pseudomonadati</taxon>
        <taxon>Pseudomonadota</taxon>
        <taxon>Gammaproteobacteria</taxon>
        <taxon>Chromatiales</taxon>
        <taxon>Oceanococcaceae</taxon>
        <taxon>Abyssibacter</taxon>
    </lineage>
</organism>
<dbReference type="FunFam" id="3.30.70.270:FF:000001">
    <property type="entry name" value="Diguanylate cyclase domain protein"/>
    <property type="match status" value="1"/>
</dbReference>
<keyword evidence="4" id="KW-0472">Membrane</keyword>
<protein>
    <recommendedName>
        <fullName evidence="2">diguanylate cyclase</fullName>
        <ecNumber evidence="2">2.7.7.65</ecNumber>
    </recommendedName>
</protein>
<proteinExistence type="predicted"/>